<dbReference type="Gene3D" id="1.10.630.10">
    <property type="entry name" value="Cytochrome P450"/>
    <property type="match status" value="1"/>
</dbReference>
<keyword evidence="7 9" id="KW-0503">Monooxygenase</keyword>
<evidence type="ECO:0000256" key="10">
    <source>
        <dbReference type="SAM" id="Phobius"/>
    </source>
</evidence>
<dbReference type="CTD" id="56961"/>
<evidence type="ECO:0000256" key="3">
    <source>
        <dbReference type="ARBA" id="ARBA00022617"/>
    </source>
</evidence>
<comment type="cofactor">
    <cofactor evidence="1 8">
        <name>heme</name>
        <dbReference type="ChEBI" id="CHEBI:30413"/>
    </cofactor>
</comment>
<dbReference type="PRINTS" id="PR00385">
    <property type="entry name" value="P450"/>
</dbReference>
<dbReference type="InterPro" id="IPR002401">
    <property type="entry name" value="Cyt_P450_E_grp-I"/>
</dbReference>
<dbReference type="PROSITE" id="PS00086">
    <property type="entry name" value="CYTOCHROME_P450"/>
    <property type="match status" value="1"/>
</dbReference>
<dbReference type="GO" id="GO:0005506">
    <property type="term" value="F:iron ion binding"/>
    <property type="evidence" value="ECO:0007669"/>
    <property type="project" value="InterPro"/>
</dbReference>
<dbReference type="PANTHER" id="PTHR24279">
    <property type="entry name" value="CYTOCHROME P450"/>
    <property type="match status" value="1"/>
</dbReference>
<sequence length="523" mass="59481">MMLPGAWFELIAATLFAILLLATRYRPPWWFWNGTSVKAGCTSEEKLNRRRKTVKDVPGPFSLPIIGTRWIFSNFGGYQMNEIHEAYKDLNRRYGPLCKEEALWNWPVISIFSRRDIETVLRRASRYPLRPPSEVISYYRQSRPDRYTNLGLVNEQGITWHKLRSALTPELMGANTVLGFLPALNDVTDDFVDLIRSQRSGSKVVGFEELAYRMGLESTCTLILGRRLDFLKPDSGSLTATLAEAVRVNFTASRDAFYGLPFWKLLPTKAYKQLVESEDVIYDTISELMETTIWEKQDDAKDEIVEAVFQSILREKNLDIKDKKAAIIDFIAAGIHTLGNTLVFLFYLIGRDAKVQRRLYEEAASLAPPGCNLVAEDLRGAMYLRACITEAFRMIPTTPCIARILDEPIELSGYNLNAGTVVLLQTWIAGLDEENFKNASQWMPERWLEPTSPHSPLLVSPFGAGRRICPGKRFTEQALQLILAKVVREFEIIADEELGLQFEFILAPKGPVSLSFRDRLECT</sequence>
<evidence type="ECO:0000256" key="7">
    <source>
        <dbReference type="ARBA" id="ARBA00023033"/>
    </source>
</evidence>
<feature type="binding site" description="axial binding residue" evidence="8">
    <location>
        <position position="469"/>
    </location>
    <ligand>
        <name>heme</name>
        <dbReference type="ChEBI" id="CHEBI:30413"/>
    </ligand>
    <ligandPart>
        <name>Fe</name>
        <dbReference type="ChEBI" id="CHEBI:18248"/>
    </ligandPart>
</feature>
<evidence type="ECO:0000256" key="2">
    <source>
        <dbReference type="ARBA" id="ARBA00010617"/>
    </source>
</evidence>
<dbReference type="GO" id="GO:0004497">
    <property type="term" value="F:monooxygenase activity"/>
    <property type="evidence" value="ECO:0007669"/>
    <property type="project" value="UniProtKB-KW"/>
</dbReference>
<feature type="transmembrane region" description="Helical" evidence="10">
    <location>
        <begin position="326"/>
        <end position="349"/>
    </location>
</feature>
<dbReference type="GO" id="GO:0016705">
    <property type="term" value="F:oxidoreductase activity, acting on paired donors, with incorporation or reduction of molecular oxygen"/>
    <property type="evidence" value="ECO:0007669"/>
    <property type="project" value="InterPro"/>
</dbReference>
<reference evidence="12" key="1">
    <citation type="submission" date="2025-08" db="UniProtKB">
        <authorList>
            <consortium name="RefSeq"/>
        </authorList>
    </citation>
    <scope>IDENTIFICATION</scope>
</reference>
<dbReference type="InterPro" id="IPR050479">
    <property type="entry name" value="CYP11_CYP27_families"/>
</dbReference>
<dbReference type="PANTHER" id="PTHR24279:SF120">
    <property type="entry name" value="CYTOCHROME P450"/>
    <property type="match status" value="1"/>
</dbReference>
<organism evidence="11 12">
    <name type="scientific">Cephus cinctus</name>
    <name type="common">Wheat stem sawfly</name>
    <dbReference type="NCBI Taxonomy" id="211228"/>
    <lineage>
        <taxon>Eukaryota</taxon>
        <taxon>Metazoa</taxon>
        <taxon>Ecdysozoa</taxon>
        <taxon>Arthropoda</taxon>
        <taxon>Hexapoda</taxon>
        <taxon>Insecta</taxon>
        <taxon>Pterygota</taxon>
        <taxon>Neoptera</taxon>
        <taxon>Endopterygota</taxon>
        <taxon>Hymenoptera</taxon>
        <taxon>Cephoidea</taxon>
        <taxon>Cephidae</taxon>
        <taxon>Cephus</taxon>
    </lineage>
</organism>
<comment type="similarity">
    <text evidence="2 9">Belongs to the cytochrome P450 family.</text>
</comment>
<dbReference type="InterPro" id="IPR036396">
    <property type="entry name" value="Cyt_P450_sf"/>
</dbReference>
<evidence type="ECO:0000256" key="4">
    <source>
        <dbReference type="ARBA" id="ARBA00022723"/>
    </source>
</evidence>
<keyword evidence="6 8" id="KW-0408">Iron</keyword>
<dbReference type="RefSeq" id="XP_015609339.1">
    <property type="nucleotide sequence ID" value="XM_015753853.1"/>
</dbReference>
<keyword evidence="5 9" id="KW-0560">Oxidoreductase</keyword>
<dbReference type="AlphaFoldDB" id="A0AAJ7CF48"/>
<evidence type="ECO:0000313" key="11">
    <source>
        <dbReference type="Proteomes" id="UP000694920"/>
    </source>
</evidence>
<dbReference type="KEGG" id="ccin:107274383"/>
<dbReference type="Pfam" id="PF00067">
    <property type="entry name" value="p450"/>
    <property type="match status" value="1"/>
</dbReference>
<dbReference type="SUPFAM" id="SSF48264">
    <property type="entry name" value="Cytochrome P450"/>
    <property type="match status" value="1"/>
</dbReference>
<keyword evidence="11" id="KW-1185">Reference proteome</keyword>
<keyword evidence="10" id="KW-0812">Transmembrane</keyword>
<dbReference type="Proteomes" id="UP000694920">
    <property type="component" value="Unplaced"/>
</dbReference>
<evidence type="ECO:0000256" key="8">
    <source>
        <dbReference type="PIRSR" id="PIRSR602401-1"/>
    </source>
</evidence>
<keyword evidence="3 8" id="KW-0349">Heme</keyword>
<evidence type="ECO:0000256" key="5">
    <source>
        <dbReference type="ARBA" id="ARBA00023002"/>
    </source>
</evidence>
<accession>A0AAJ7CF48</accession>
<evidence type="ECO:0000256" key="9">
    <source>
        <dbReference type="RuleBase" id="RU000461"/>
    </source>
</evidence>
<dbReference type="CDD" id="cd11054">
    <property type="entry name" value="CYP24A1-like"/>
    <property type="match status" value="1"/>
</dbReference>
<evidence type="ECO:0000256" key="6">
    <source>
        <dbReference type="ARBA" id="ARBA00023004"/>
    </source>
</evidence>
<gene>
    <name evidence="12" type="primary">LOC107274383</name>
</gene>
<evidence type="ECO:0000256" key="1">
    <source>
        <dbReference type="ARBA" id="ARBA00001971"/>
    </source>
</evidence>
<keyword evidence="4 8" id="KW-0479">Metal-binding</keyword>
<dbReference type="FunFam" id="1.10.630.10:FF:000006">
    <property type="entry name" value="Cytochrome P450 302a1, mitochondrial"/>
    <property type="match status" value="1"/>
</dbReference>
<evidence type="ECO:0000313" key="12">
    <source>
        <dbReference type="RefSeq" id="XP_015609339.1"/>
    </source>
</evidence>
<dbReference type="InterPro" id="IPR017972">
    <property type="entry name" value="Cyt_P450_CS"/>
</dbReference>
<dbReference type="GeneID" id="107274383"/>
<proteinExistence type="inferred from homology"/>
<keyword evidence="10" id="KW-1133">Transmembrane helix</keyword>
<dbReference type="GO" id="GO:0020037">
    <property type="term" value="F:heme binding"/>
    <property type="evidence" value="ECO:0007669"/>
    <property type="project" value="InterPro"/>
</dbReference>
<name>A0AAJ7CF48_CEPCN</name>
<keyword evidence="10" id="KW-0472">Membrane</keyword>
<dbReference type="PRINTS" id="PR00463">
    <property type="entry name" value="EP450I"/>
</dbReference>
<protein>
    <submittedName>
        <fullName evidence="12">Ecdysone 20-monooxygenase</fullName>
    </submittedName>
</protein>
<dbReference type="InterPro" id="IPR001128">
    <property type="entry name" value="Cyt_P450"/>
</dbReference>